<organism evidence="2 3">
    <name type="scientific">Roridomyces roridus</name>
    <dbReference type="NCBI Taxonomy" id="1738132"/>
    <lineage>
        <taxon>Eukaryota</taxon>
        <taxon>Fungi</taxon>
        <taxon>Dikarya</taxon>
        <taxon>Basidiomycota</taxon>
        <taxon>Agaricomycotina</taxon>
        <taxon>Agaricomycetes</taxon>
        <taxon>Agaricomycetidae</taxon>
        <taxon>Agaricales</taxon>
        <taxon>Marasmiineae</taxon>
        <taxon>Mycenaceae</taxon>
        <taxon>Roridomyces</taxon>
    </lineage>
</organism>
<keyword evidence="3" id="KW-1185">Reference proteome</keyword>
<evidence type="ECO:0000313" key="2">
    <source>
        <dbReference type="EMBL" id="KAJ7610952.1"/>
    </source>
</evidence>
<feature type="region of interest" description="Disordered" evidence="1">
    <location>
        <begin position="1"/>
        <end position="21"/>
    </location>
</feature>
<comment type="caution">
    <text evidence="2">The sequence shown here is derived from an EMBL/GenBank/DDBJ whole genome shotgun (WGS) entry which is preliminary data.</text>
</comment>
<feature type="non-terminal residue" evidence="2">
    <location>
        <position position="206"/>
    </location>
</feature>
<evidence type="ECO:0000313" key="3">
    <source>
        <dbReference type="Proteomes" id="UP001221142"/>
    </source>
</evidence>
<evidence type="ECO:0000256" key="1">
    <source>
        <dbReference type="SAM" id="MobiDB-lite"/>
    </source>
</evidence>
<sequence length="206" mass="23177">MSSESPTTKKKPSVPRKETPECRKYDMDLPRLFLYYFQHTQETSDAPTNRLLHRFDKAGQAGQKAFEDIAKLSKRLVDIDVALTSHRGTLLDTLDPLSSEYESLLDGVLRALASMGHYLLLCRAPLLPPGHSLGPPCNSCLPIVDIETLVADWERGLKGMKTCANAIENRWPDAISALRSELESLSLPLPSWLQWIYPENRDIFAL</sequence>
<dbReference type="AlphaFoldDB" id="A0AAD7F9S0"/>
<proteinExistence type="predicted"/>
<protein>
    <submittedName>
        <fullName evidence="2">Uncharacterized protein</fullName>
    </submittedName>
</protein>
<gene>
    <name evidence="2" type="ORF">FB45DRAFT_942129</name>
</gene>
<accession>A0AAD7F9S0</accession>
<reference evidence="2" key="1">
    <citation type="submission" date="2023-03" db="EMBL/GenBank/DDBJ databases">
        <title>Massive genome expansion in bonnet fungi (Mycena s.s.) driven by repeated elements and novel gene families across ecological guilds.</title>
        <authorList>
            <consortium name="Lawrence Berkeley National Laboratory"/>
            <person name="Harder C.B."/>
            <person name="Miyauchi S."/>
            <person name="Viragh M."/>
            <person name="Kuo A."/>
            <person name="Thoen E."/>
            <person name="Andreopoulos B."/>
            <person name="Lu D."/>
            <person name="Skrede I."/>
            <person name="Drula E."/>
            <person name="Henrissat B."/>
            <person name="Morin E."/>
            <person name="Kohler A."/>
            <person name="Barry K."/>
            <person name="LaButti K."/>
            <person name="Morin E."/>
            <person name="Salamov A."/>
            <person name="Lipzen A."/>
            <person name="Mereny Z."/>
            <person name="Hegedus B."/>
            <person name="Baldrian P."/>
            <person name="Stursova M."/>
            <person name="Weitz H."/>
            <person name="Taylor A."/>
            <person name="Grigoriev I.V."/>
            <person name="Nagy L.G."/>
            <person name="Martin F."/>
            <person name="Kauserud H."/>
        </authorList>
    </citation>
    <scope>NUCLEOTIDE SEQUENCE</scope>
    <source>
        <strain evidence="2">9284</strain>
    </source>
</reference>
<name>A0AAD7F9S0_9AGAR</name>
<dbReference type="EMBL" id="JARKIF010000034">
    <property type="protein sequence ID" value="KAJ7610952.1"/>
    <property type="molecule type" value="Genomic_DNA"/>
</dbReference>
<dbReference type="Proteomes" id="UP001221142">
    <property type="component" value="Unassembled WGS sequence"/>
</dbReference>